<dbReference type="Gene3D" id="2.60.40.3440">
    <property type="match status" value="1"/>
</dbReference>
<accession>A0AAU0MGP1</accession>
<evidence type="ECO:0000313" key="3">
    <source>
        <dbReference type="Proteomes" id="UP001329313"/>
    </source>
</evidence>
<evidence type="ECO:0000313" key="2">
    <source>
        <dbReference type="EMBL" id="WOQ69325.1"/>
    </source>
</evidence>
<dbReference type="KEGG" id="mliy:RYJ27_11580"/>
<dbReference type="Proteomes" id="UP001329313">
    <property type="component" value="Chromosome"/>
</dbReference>
<evidence type="ECO:0000256" key="1">
    <source>
        <dbReference type="SAM" id="MobiDB-lite"/>
    </source>
</evidence>
<proteinExistence type="predicted"/>
<name>A0AAU0MGP1_9MICO</name>
<feature type="compositionally biased region" description="Pro residues" evidence="1">
    <location>
        <begin position="1976"/>
        <end position="1985"/>
    </location>
</feature>
<dbReference type="SUPFAM" id="SSF63829">
    <property type="entry name" value="Calcium-dependent phosphotriesterase"/>
    <property type="match status" value="1"/>
</dbReference>
<gene>
    <name evidence="2" type="ORF">RYJ27_11580</name>
</gene>
<reference evidence="2 3" key="1">
    <citation type="submission" date="2023-10" db="EMBL/GenBank/DDBJ databases">
        <title>Y20.</title>
        <authorList>
            <person name="Zhang G."/>
            <person name="Ding Y."/>
        </authorList>
    </citation>
    <scope>NUCLEOTIDE SEQUENCE [LARGE SCALE GENOMIC DNA]</scope>
    <source>
        <strain evidence="2 3">Y20</strain>
    </source>
</reference>
<feature type="region of interest" description="Disordered" evidence="1">
    <location>
        <begin position="1971"/>
        <end position="1991"/>
    </location>
</feature>
<dbReference type="RefSeq" id="WP_330170449.1">
    <property type="nucleotide sequence ID" value="NZ_CP137080.1"/>
</dbReference>
<dbReference type="Pfam" id="PF17963">
    <property type="entry name" value="Big_9"/>
    <property type="match status" value="3"/>
</dbReference>
<keyword evidence="3" id="KW-1185">Reference proteome</keyword>
<feature type="region of interest" description="Disordered" evidence="1">
    <location>
        <begin position="1824"/>
        <end position="1844"/>
    </location>
</feature>
<dbReference type="EMBL" id="CP137080">
    <property type="protein sequence ID" value="WOQ69325.1"/>
    <property type="molecule type" value="Genomic_DNA"/>
</dbReference>
<protein>
    <submittedName>
        <fullName evidence="2">Ig-like domain-containing protein</fullName>
    </submittedName>
</protein>
<sequence length="1991" mass="203249">MTPVPRGRRALITGLSVIAVLGVVVGVSVVWPGLDAREVPPAETSLWALQTGDGRRYARVNTAVGELDTVRNVGNPSALAQSPAGAFLFSESFGRVTRLDEAQPADVVDDVLRESPATPAGTTDVAVAGDFVAYRTDTGAVWTGALGDPSPAQVAPDGADAPDYTAAAIAVDDGGMLYAYSAERGEVLRYDIAAGQARGRDPLDADAEDPALTAASGAWFLLDRSSGGAWQRGADAGATTDVDATAVVSVPSSVDDAVYIADQSRLLRWEVGAAQPEIVAGGVDEVRGTPARPVTVAGVTYAAWLPETGGGTLWSSAAGENALDFAGRDLGDQRRPVFLVSGGTAALNETRSGWVWEVPGGRLVPTSQDWTLDDRQDPTADDSLEQAAVVLDPRPPVAEADAFGLRQGALSVVPVLLNDHDPNEDVLSIDPASVTGLDPGFGEVTITDNGQRLAVRAAPGASGTATLTYRVTDGTASEGMFSEPATVTLTIVPAGANSAPQWCGVPECLHEWPAPEVAAGGTVSVPVLTGWVDPEGDPLLLLSVTNPSGVGVVASTPAGEVVYQHADDGTGAAGTVDLVVTVADALGAVSSRPLSIRVSEQPGLAADSFALVDSGANAVTVDVGPHVVGTAGRVELTAVRVLDDAAATAVVSPGGTVFDFSAAGPGTYRLAYTVSDGAREATATVRITLVAEDAPAQLTTAPVVAFVHPREDATVDVFAAVSNPTRRVLLLSDVRARAAPGSSLSVDAVGQNFLRVSGATASGEAGLLGTVSYTVGDGTADDGAQVAGEATVYLLPPAPELAPIAVDDTVVVRAGAQVDIPVLDNDVAPSGSAVNLNPAQVVSSTPDALAFGSGSTLRYLAPPDPGEYTVEYGVYSAASPALADTASVRVRVMPEDANRAPVPATLEGRVVSGQTTTIAFDGFGVDPDGDAVLLDQVVSQPASGSATVSPDGTSIVYSSVPGHRGQVSFRYRVVDGLGSTGTGTVRIGVLDAQTDPAPVTFTDYVHVQAGEGNTVRISPLDNDVDPSRGTLRLTGIQPDVSATLDDGSANPEYARQRELIRELDDTSVLVAAGDARGTLSFLYDVESDSGNTARGRIVVRVVREAVPNYPTVADTTLTVESRDDFPSGVDVVSGKASWIGGDVADLSLSLWGDPEGVRVTGNRLAGALPEESRVVAFELSGDAADGPVSTFGFLRIPGEADLVPAVRSSAPAWEVMEGESGAVDLTRVIAVPRGAGLEVSEAVSASGARPGSACALESGTRLRYDAGYGAPWMDACEVPVRVGGAQEWTYLSLPVTIRAAAPQPALRTGSLTLAPGESTTFDLRSLTTWQGTEDWDGVAYGVAYAGAAFEVLDEGGVLTVTGRDDAVPGVQEAVEISITSHAGVAPARLLLRVGPAPSLLPRAGAVAQVCSQAAGTSCTIDVVAAAGEVNPLPRTPMELVGVRAAGACTGVTFEVASPRAVIARWTADAAGATCPAVFSLRDAQGRVTAGERDGSLLLDLQGFPRAPGGVVQTGYGDGTLTLRVDPGEARSAYPALTGFTVRTGGSVVATCDPLGVCGPIPAPNGEERGYEVTSTNAVGESRGVVRTVAWAYDPPGPPGRVTAQPVVTGGEGGVVALGIEGVDSADTGWLEIASESGETLRVDVPRGRETIDVASYRVGSNTASPIVVTPHSRYAVPPGLPGETTGPSLTIFGNGVGAPRDVALTLAATSLGDGTSRIRAEASAGSGGDGSRLVYGIVAAGQRCVPQAQGSVAEFGPVADGQEYGYTVCVQSRVGERVFGEANASATVRALQSGRPPEGWTYVVSPAPEVSQEGASWIIRDAPASAEQPPRNNSVEIQGGPPSSVFDRNPGIRVRYVHRQWGTATDWALALPREGSAPYQVWARWRVDVCEGGQPLALRGDSSNDPAGGRASIVFDRGGAVFRDASGAVLPFDAGTGIVPVGAVSVEGIRVTADWAAQGWGLQPATGAFGSACSPNLPPPDPVPPADGEAP</sequence>
<organism evidence="2 3">
    <name type="scientific">Microbacterium limosum</name>
    <dbReference type="NCBI Taxonomy" id="3079935"/>
    <lineage>
        <taxon>Bacteria</taxon>
        <taxon>Bacillati</taxon>
        <taxon>Actinomycetota</taxon>
        <taxon>Actinomycetes</taxon>
        <taxon>Micrococcales</taxon>
        <taxon>Microbacteriaceae</taxon>
        <taxon>Microbacterium</taxon>
    </lineage>
</organism>